<comment type="caution">
    <text evidence="1">The sequence shown here is derived from an EMBL/GenBank/DDBJ whole genome shotgun (WGS) entry which is preliminary data.</text>
</comment>
<organism evidence="1 2">
    <name type="scientific">Geomicrobium sediminis</name>
    <dbReference type="NCBI Taxonomy" id="1347788"/>
    <lineage>
        <taxon>Bacteria</taxon>
        <taxon>Bacillati</taxon>
        <taxon>Bacillota</taxon>
        <taxon>Bacilli</taxon>
        <taxon>Bacillales</taxon>
        <taxon>Geomicrobium</taxon>
    </lineage>
</organism>
<dbReference type="EMBL" id="JAFBEC010000012">
    <property type="protein sequence ID" value="MBM7634449.1"/>
    <property type="molecule type" value="Genomic_DNA"/>
</dbReference>
<protein>
    <submittedName>
        <fullName evidence="1">CopG family transcriptional regulator/antitoxin EndoAI</fullName>
    </submittedName>
</protein>
<evidence type="ECO:0000313" key="2">
    <source>
        <dbReference type="Proteomes" id="UP000741863"/>
    </source>
</evidence>
<gene>
    <name evidence="1" type="ORF">JOD17_003555</name>
</gene>
<dbReference type="Gene3D" id="1.10.1220.10">
    <property type="entry name" value="Met repressor-like"/>
    <property type="match status" value="1"/>
</dbReference>
<dbReference type="InterPro" id="IPR013321">
    <property type="entry name" value="Arc_rbn_hlx_hlx"/>
</dbReference>
<dbReference type="RefSeq" id="WP_204699241.1">
    <property type="nucleotide sequence ID" value="NZ_JAFBEC010000012.1"/>
</dbReference>
<sequence>MSNDRSRQITISLPQYLLQEVDNMIKYDGVERNEFIHQSATKYLYEHKAEGVREHMQQGYLEMATINLSIASESFGLEEECEMKMGRRLVSGI</sequence>
<keyword evidence="2" id="KW-1185">Reference proteome</keyword>
<name>A0ABS2PG87_9BACL</name>
<accession>A0ABS2PG87</accession>
<reference evidence="1 2" key="1">
    <citation type="submission" date="2021-01" db="EMBL/GenBank/DDBJ databases">
        <title>Genomic Encyclopedia of Type Strains, Phase IV (KMG-IV): sequencing the most valuable type-strain genomes for metagenomic binning, comparative biology and taxonomic classification.</title>
        <authorList>
            <person name="Goeker M."/>
        </authorList>
    </citation>
    <scope>NUCLEOTIDE SEQUENCE [LARGE SCALE GENOMIC DNA]</scope>
    <source>
        <strain evidence="1 2">DSM 25540</strain>
    </source>
</reference>
<dbReference type="Proteomes" id="UP000741863">
    <property type="component" value="Unassembled WGS sequence"/>
</dbReference>
<evidence type="ECO:0000313" key="1">
    <source>
        <dbReference type="EMBL" id="MBM7634449.1"/>
    </source>
</evidence>
<proteinExistence type="predicted"/>